<proteinExistence type="predicted"/>
<evidence type="ECO:0000313" key="2">
    <source>
        <dbReference type="Proteomes" id="UP000732377"/>
    </source>
</evidence>
<evidence type="ECO:0000313" key="1">
    <source>
        <dbReference type="EMBL" id="MBY6275200.1"/>
    </source>
</evidence>
<accession>A0A953IBP0</accession>
<dbReference type="EMBL" id="PIUK01000016">
    <property type="protein sequence ID" value="MBY6275200.1"/>
    <property type="molecule type" value="Genomic_DNA"/>
</dbReference>
<dbReference type="RefSeq" id="WP_273377896.1">
    <property type="nucleotide sequence ID" value="NZ_PIUK01000016.1"/>
</dbReference>
<comment type="caution">
    <text evidence="1">The sequence shown here is derived from an EMBL/GenBank/DDBJ whole genome shotgun (WGS) entry which is preliminary data.</text>
</comment>
<gene>
    <name evidence="1" type="ORF">CWE10_03140</name>
</gene>
<dbReference type="Proteomes" id="UP000732377">
    <property type="component" value="Unassembled WGS sequence"/>
</dbReference>
<reference evidence="1" key="1">
    <citation type="submission" date="2017-11" db="EMBL/GenBank/DDBJ databases">
        <title>Three new genomes from thermophilic consortium.</title>
        <authorList>
            <person name="Quaggio R."/>
            <person name="Amgarten D."/>
            <person name="Setubal J.C."/>
        </authorList>
    </citation>
    <scope>NUCLEOTIDE SEQUENCE</scope>
    <source>
        <strain evidence="1">ZCTH01-B2</strain>
    </source>
</reference>
<name>A0A953IBP0_SYMTR</name>
<organism evidence="1 2">
    <name type="scientific">Symbiobacterium thermophilum</name>
    <dbReference type="NCBI Taxonomy" id="2734"/>
    <lineage>
        <taxon>Bacteria</taxon>
        <taxon>Bacillati</taxon>
        <taxon>Bacillota</taxon>
        <taxon>Clostridia</taxon>
        <taxon>Eubacteriales</taxon>
        <taxon>Symbiobacteriaceae</taxon>
        <taxon>Symbiobacterium</taxon>
    </lineage>
</organism>
<sequence>MEELLILPLFVLGVAAIVAFWNRAGRWSDDDVGTAVGNALETLNAALGGGEHLAALEYRRQVHDEGERAGGAGPQAFFPGVRDDVVVIRPPRGADEGGPPRPDEAALTAVVEVSGAAVGRVRFRPLGAGAWRLEELSAPPDVYVRTARLLLAYLFEIEEAGRVELAADVAGLGACGFRDGAVTPETVRPPQHRFSLRLQAE</sequence>
<protein>
    <submittedName>
        <fullName evidence="1">Uncharacterized protein</fullName>
    </submittedName>
</protein>
<dbReference type="AlphaFoldDB" id="A0A953IBP0"/>